<feature type="chain" id="PRO_5003514156" evidence="2">
    <location>
        <begin position="24"/>
        <end position="340"/>
    </location>
</feature>
<feature type="signal peptide" evidence="2">
    <location>
        <begin position="1"/>
        <end position="23"/>
    </location>
</feature>
<gene>
    <name evidence="3" type="ordered locus">SpiGrapes_0907</name>
</gene>
<evidence type="ECO:0000256" key="2">
    <source>
        <dbReference type="SAM" id="SignalP"/>
    </source>
</evidence>
<dbReference type="Gene3D" id="3.40.190.170">
    <property type="entry name" value="Bacterial extracellular solute-binding protein, family 7"/>
    <property type="match status" value="1"/>
</dbReference>
<evidence type="ECO:0000313" key="3">
    <source>
        <dbReference type="EMBL" id="AEV28733.1"/>
    </source>
</evidence>
<dbReference type="GO" id="GO:0030246">
    <property type="term" value="F:carbohydrate binding"/>
    <property type="evidence" value="ECO:0007669"/>
    <property type="project" value="TreeGrafter"/>
</dbReference>
<proteinExistence type="predicted"/>
<dbReference type="HOGENOM" id="CLU_036176_1_3_12"/>
<sequence length="340" mass="37044">MKKLVSSLLVLSLLISVLIGCNAKTKTETTTKAAEPTVKAEPVLNFKLAENQSAENPVSKGMLKFADLVKEKTNGTVSIEVYLDAQLGTENETIDQIQAGTLDFARVNSSAMVSTADAVGVFTLPYIFTSIDQKYKVLDGSIGKSVSDGLTKYNMIGLEYWEAGSRCFYTTKKPVTKVADLKGMKIRVQQSDVAIKMVELLGAAATPMSYGEVYQGLQTGVIDGAENDFVSYYTSGHYEVSKYYALDGHMAPPAMLLMSKTAWDKMSASQQVAVREAAKEAAVWQRQAMQDYQGEARAKVEAAGSKITEVDTKEFQDAVSGIYDKYPQYTETIAAIKAIK</sequence>
<protein>
    <submittedName>
        <fullName evidence="3">Tripartite ATP-independent periplasmic transporter solute receptor, DctP family</fullName>
    </submittedName>
</protein>
<dbReference type="KEGG" id="sgp:SpiGrapes_0907"/>
<dbReference type="InterPro" id="IPR018389">
    <property type="entry name" value="DctP_fam"/>
</dbReference>
<dbReference type="PROSITE" id="PS51257">
    <property type="entry name" value="PROKAR_LIPOPROTEIN"/>
    <property type="match status" value="1"/>
</dbReference>
<reference evidence="3 4" key="1">
    <citation type="submission" date="2011-11" db="EMBL/GenBank/DDBJ databases">
        <title>Complete sequence of Spirochaeta sp. grapes.</title>
        <authorList>
            <consortium name="US DOE Joint Genome Institute"/>
            <person name="Lucas S."/>
            <person name="Han J."/>
            <person name="Lapidus A."/>
            <person name="Cheng J.-F."/>
            <person name="Goodwin L."/>
            <person name="Pitluck S."/>
            <person name="Peters L."/>
            <person name="Ovchinnikova G."/>
            <person name="Munk A.C."/>
            <person name="Detter J.C."/>
            <person name="Han C."/>
            <person name="Tapia R."/>
            <person name="Land M."/>
            <person name="Hauser L."/>
            <person name="Kyrpides N."/>
            <person name="Ivanova N."/>
            <person name="Pagani I."/>
            <person name="Ritalahtilisa K."/>
            <person name="Loeffler F."/>
            <person name="Woyke T."/>
        </authorList>
    </citation>
    <scope>NUCLEOTIDE SEQUENCE [LARGE SCALE GENOMIC DNA]</scope>
    <source>
        <strain evidence="4">ATCC BAA-1885 / DSM 22778 / Grapes</strain>
    </source>
</reference>
<dbReference type="STRING" id="158190.SpiGrapes_0907"/>
<keyword evidence="3" id="KW-0675">Receptor</keyword>
<evidence type="ECO:0000256" key="1">
    <source>
        <dbReference type="ARBA" id="ARBA00022729"/>
    </source>
</evidence>
<dbReference type="PANTHER" id="PTHR33376">
    <property type="match status" value="1"/>
</dbReference>
<dbReference type="InterPro" id="IPR004682">
    <property type="entry name" value="TRAP_DctP"/>
</dbReference>
<dbReference type="Proteomes" id="UP000005632">
    <property type="component" value="Chromosome"/>
</dbReference>
<dbReference type="GO" id="GO:0030288">
    <property type="term" value="C:outer membrane-bounded periplasmic space"/>
    <property type="evidence" value="ECO:0007669"/>
    <property type="project" value="InterPro"/>
</dbReference>
<keyword evidence="4" id="KW-1185">Reference proteome</keyword>
<dbReference type="RefSeq" id="WP_014269582.1">
    <property type="nucleotide sequence ID" value="NC_016633.1"/>
</dbReference>
<dbReference type="AlphaFoldDB" id="G8QQV2"/>
<dbReference type="PIRSF" id="PIRSF006470">
    <property type="entry name" value="DctB"/>
    <property type="match status" value="1"/>
</dbReference>
<dbReference type="EMBL" id="CP003155">
    <property type="protein sequence ID" value="AEV28733.1"/>
    <property type="molecule type" value="Genomic_DNA"/>
</dbReference>
<dbReference type="OrthoDB" id="89872at2"/>
<dbReference type="GO" id="GO:0055085">
    <property type="term" value="P:transmembrane transport"/>
    <property type="evidence" value="ECO:0007669"/>
    <property type="project" value="InterPro"/>
</dbReference>
<dbReference type="CDD" id="cd13671">
    <property type="entry name" value="PBP2_TRAP_SBP_like_3"/>
    <property type="match status" value="1"/>
</dbReference>
<dbReference type="InterPro" id="IPR038404">
    <property type="entry name" value="TRAP_DctP_sf"/>
</dbReference>
<dbReference type="NCBIfam" id="NF037995">
    <property type="entry name" value="TRAP_S1"/>
    <property type="match status" value="1"/>
</dbReference>
<keyword evidence="1 2" id="KW-0732">Signal</keyword>
<dbReference type="eggNOG" id="COG1638">
    <property type="taxonomic scope" value="Bacteria"/>
</dbReference>
<evidence type="ECO:0000313" key="4">
    <source>
        <dbReference type="Proteomes" id="UP000005632"/>
    </source>
</evidence>
<dbReference type="NCBIfam" id="TIGR00787">
    <property type="entry name" value="dctP"/>
    <property type="match status" value="1"/>
</dbReference>
<accession>G8QQV2</accession>
<dbReference type="Pfam" id="PF03480">
    <property type="entry name" value="DctP"/>
    <property type="match status" value="1"/>
</dbReference>
<dbReference type="PANTHER" id="PTHR33376:SF2">
    <property type="entry name" value="DICARBOXYLATE-BINDING PERIPLASMIC PROTEIN"/>
    <property type="match status" value="1"/>
</dbReference>
<name>G8QQV2_SPHPG</name>
<organism evidence="3 4">
    <name type="scientific">Sphaerochaeta pleomorpha (strain ATCC BAA-1885 / DSM 22778 / Grapes)</name>
    <dbReference type="NCBI Taxonomy" id="158190"/>
    <lineage>
        <taxon>Bacteria</taxon>
        <taxon>Pseudomonadati</taxon>
        <taxon>Spirochaetota</taxon>
        <taxon>Spirochaetia</taxon>
        <taxon>Spirochaetales</taxon>
        <taxon>Sphaerochaetaceae</taxon>
        <taxon>Sphaerochaeta</taxon>
    </lineage>
</organism>